<dbReference type="EMBL" id="JABKKJ010000012">
    <property type="protein sequence ID" value="NPE25446.1"/>
    <property type="molecule type" value="Genomic_DNA"/>
</dbReference>
<gene>
    <name evidence="1" type="ORF">HPS54_07975</name>
</gene>
<dbReference type="Gene3D" id="2.40.160.60">
    <property type="entry name" value="Outer membrane protein transport protein (OMPP1/FadL/TodX)"/>
    <property type="match status" value="1"/>
</dbReference>
<evidence type="ECO:0000313" key="2">
    <source>
        <dbReference type="Proteomes" id="UP000820977"/>
    </source>
</evidence>
<name>A0ABX2B2E4_9BACT</name>
<evidence type="ECO:0000313" key="1">
    <source>
        <dbReference type="EMBL" id="NPE25446.1"/>
    </source>
</evidence>
<reference evidence="1 2" key="1">
    <citation type="submission" date="2020-05" db="EMBL/GenBank/DDBJ databases">
        <title>Distinct polysaccharide utilization as determinants for interspecies competition between intestinal Prevotella spp.</title>
        <authorList>
            <person name="Galvez E.J.C."/>
            <person name="Iljazovic A."/>
            <person name="Strowig T."/>
        </authorList>
    </citation>
    <scope>NUCLEOTIDE SEQUENCE [LARGE SCALE GENOMIC DNA]</scope>
    <source>
        <strain evidence="1 2">PCHR</strain>
    </source>
</reference>
<dbReference type="Proteomes" id="UP000820977">
    <property type="component" value="Unassembled WGS sequence"/>
</dbReference>
<sequence>MSVFAQSGTNSPYSQYGLGVLSDQTSGFNRGMNGLGLGFRESNQVNFINPASYSSMDSLMFLFDAGLSGQITSFTENEKTLNANNADFEYVVAGFRAFKHVGVSFGILPYTNIGYNYSVSDYLDGDRNMVYTNSYSGSGGIHQVYFGLGWEFLKGMSVGANVSYLWGDYERAVINSYSDSWAKTLSKYYTATVNSYKIDLGAQYVHAFDKNNELTLGVTYGLGHKLNATPRCDVVSTDPSTSTPDTTSYSVKKGLAIPTTLGVGLMWKHKNQWKLGIDYNYQKWGSIEYPVYTTVGNTPVYQLSDDYYDDRHKITVGGEFCKNAYSRNFFNRVRFRAGASYATPYYKVNGQDGPKEISVSAGFGIPIMNGYNNRSILNISGQWVRSEATGLIKENTFRINIGLTFNERWFMKWKVE</sequence>
<evidence type="ECO:0008006" key="3">
    <source>
        <dbReference type="Google" id="ProtNLM"/>
    </source>
</evidence>
<keyword evidence="2" id="KW-1185">Reference proteome</keyword>
<proteinExistence type="predicted"/>
<accession>A0ABX2B2E4</accession>
<comment type="caution">
    <text evidence="1">The sequence shown here is derived from an EMBL/GenBank/DDBJ whole genome shotgun (WGS) entry which is preliminary data.</text>
</comment>
<dbReference type="SUPFAM" id="SSF56935">
    <property type="entry name" value="Porins"/>
    <property type="match status" value="1"/>
</dbReference>
<protein>
    <recommendedName>
        <fullName evidence="3">Outer membrane protein</fullName>
    </recommendedName>
</protein>
<organism evidence="1 2">
    <name type="scientific">Xylanibacter caecicola</name>
    <dbReference type="NCBI Taxonomy" id="2736294"/>
    <lineage>
        <taxon>Bacteria</taxon>
        <taxon>Pseudomonadati</taxon>
        <taxon>Bacteroidota</taxon>
        <taxon>Bacteroidia</taxon>
        <taxon>Bacteroidales</taxon>
        <taxon>Prevotellaceae</taxon>
        <taxon>Xylanibacter</taxon>
    </lineage>
</organism>